<protein>
    <submittedName>
        <fullName evidence="2">Uncharacterized protein</fullName>
    </submittedName>
</protein>
<comment type="caution">
    <text evidence="2">The sequence shown here is derived from an EMBL/GenBank/DDBJ whole genome shotgun (WGS) entry which is preliminary data.</text>
</comment>
<keyword evidence="3" id="KW-1185">Reference proteome</keyword>
<evidence type="ECO:0000313" key="2">
    <source>
        <dbReference type="EMBL" id="TRY98682.1"/>
    </source>
</evidence>
<dbReference type="OrthoDB" id="74210at2759"/>
<evidence type="ECO:0000313" key="3">
    <source>
        <dbReference type="Proteomes" id="UP000316079"/>
    </source>
</evidence>
<evidence type="ECO:0000256" key="1">
    <source>
        <dbReference type="SAM" id="MobiDB-lite"/>
    </source>
</evidence>
<reference evidence="2 3" key="1">
    <citation type="journal article" date="2019" name="Sci. Data">
        <title>Hybrid genome assembly and annotation of Danionella translucida.</title>
        <authorList>
            <person name="Kadobianskyi M."/>
            <person name="Schulze L."/>
            <person name="Schuelke M."/>
            <person name="Judkewitz B."/>
        </authorList>
    </citation>
    <scope>NUCLEOTIDE SEQUENCE [LARGE SCALE GENOMIC DNA]</scope>
    <source>
        <strain evidence="2 3">Bolton</strain>
    </source>
</reference>
<name>A0A553R928_9TELE</name>
<accession>A0A553R928</accession>
<dbReference type="Proteomes" id="UP000316079">
    <property type="component" value="Unassembled WGS sequence"/>
</dbReference>
<gene>
    <name evidence="2" type="ORF">DNTS_033431</name>
</gene>
<dbReference type="EMBL" id="SRMA01025155">
    <property type="protein sequence ID" value="TRY98682.1"/>
    <property type="molecule type" value="Genomic_DNA"/>
</dbReference>
<organism evidence="2 3">
    <name type="scientific">Danionella cerebrum</name>
    <dbReference type="NCBI Taxonomy" id="2873325"/>
    <lineage>
        <taxon>Eukaryota</taxon>
        <taxon>Metazoa</taxon>
        <taxon>Chordata</taxon>
        <taxon>Craniata</taxon>
        <taxon>Vertebrata</taxon>
        <taxon>Euteleostomi</taxon>
        <taxon>Actinopterygii</taxon>
        <taxon>Neopterygii</taxon>
        <taxon>Teleostei</taxon>
        <taxon>Ostariophysi</taxon>
        <taxon>Cypriniformes</taxon>
        <taxon>Danionidae</taxon>
        <taxon>Danioninae</taxon>
        <taxon>Danionella</taxon>
    </lineage>
</organism>
<sequence length="79" mass="8273">MEQFLSNVPSNTREAGGKTVTPNPECWGSITTAAEIESPRLRPTRGLRNSAHMLPLEPVAIASVVSLFGAQPISAGGSL</sequence>
<feature type="region of interest" description="Disordered" evidence="1">
    <location>
        <begin position="1"/>
        <end position="26"/>
    </location>
</feature>
<feature type="compositionally biased region" description="Polar residues" evidence="1">
    <location>
        <begin position="1"/>
        <end position="13"/>
    </location>
</feature>
<dbReference type="AlphaFoldDB" id="A0A553R928"/>
<proteinExistence type="predicted"/>